<proteinExistence type="predicted"/>
<evidence type="ECO:0000313" key="1">
    <source>
        <dbReference type="EMBL" id="JAV89363.1"/>
    </source>
</evidence>
<sequence length="102" mass="11393">MVSDSQAIDMFTFYFSRFYGSAGKLTCNNKSIPFSSFEDDILVGWLKSSLSCGSDEISNRLLKLVNRLIAKPLYYIINLSYQTGVFPCRLEADATVETGSPK</sequence>
<reference evidence="1" key="1">
    <citation type="journal article" date="2016" name="Sci. Rep.">
        <title>Molecular characterization of firefly nuptial gifts: a multi-omics approach sheds light on postcopulatory sexual selection.</title>
        <authorList>
            <person name="Al-Wathiqui N."/>
            <person name="Fallon T.R."/>
            <person name="South A."/>
            <person name="Weng J.K."/>
            <person name="Lewis S.M."/>
        </authorList>
    </citation>
    <scope>NUCLEOTIDE SEQUENCE</scope>
</reference>
<name>A0A1Y1MUJ5_PHOPY</name>
<dbReference type="EMBL" id="GEZM01020148">
    <property type="protein sequence ID" value="JAV89363.1"/>
    <property type="molecule type" value="Transcribed_RNA"/>
</dbReference>
<protein>
    <submittedName>
        <fullName evidence="1">Uncharacterized protein</fullName>
    </submittedName>
</protein>
<dbReference type="AlphaFoldDB" id="A0A1Y1MUJ5"/>
<organism evidence="1">
    <name type="scientific">Photinus pyralis</name>
    <name type="common">Common eastern firefly</name>
    <name type="synonym">Lampyris pyralis</name>
    <dbReference type="NCBI Taxonomy" id="7054"/>
    <lineage>
        <taxon>Eukaryota</taxon>
        <taxon>Metazoa</taxon>
        <taxon>Ecdysozoa</taxon>
        <taxon>Arthropoda</taxon>
        <taxon>Hexapoda</taxon>
        <taxon>Insecta</taxon>
        <taxon>Pterygota</taxon>
        <taxon>Neoptera</taxon>
        <taxon>Endopterygota</taxon>
        <taxon>Coleoptera</taxon>
        <taxon>Polyphaga</taxon>
        <taxon>Elateriformia</taxon>
        <taxon>Elateroidea</taxon>
        <taxon>Lampyridae</taxon>
        <taxon>Lampyrinae</taxon>
        <taxon>Photinus</taxon>
    </lineage>
</organism>
<accession>A0A1Y1MUJ5</accession>